<evidence type="ECO:0000313" key="6">
    <source>
        <dbReference type="Ensembl" id="ENSLBEP00000000671.1"/>
    </source>
</evidence>
<protein>
    <submittedName>
        <fullName evidence="6">Zgc:154054</fullName>
    </submittedName>
</protein>
<keyword evidence="7" id="KW-1185">Reference proteome</keyword>
<evidence type="ECO:0000256" key="2">
    <source>
        <dbReference type="ARBA" id="ARBA00022676"/>
    </source>
</evidence>
<dbReference type="Proteomes" id="UP000261660">
    <property type="component" value="Unplaced"/>
</dbReference>
<reference evidence="6" key="2">
    <citation type="submission" date="2025-09" db="UniProtKB">
        <authorList>
            <consortium name="Ensembl"/>
        </authorList>
    </citation>
    <scope>IDENTIFICATION</scope>
</reference>
<dbReference type="InterPro" id="IPR057279">
    <property type="entry name" value="MGAT4"/>
</dbReference>
<evidence type="ECO:0000256" key="1">
    <source>
        <dbReference type="ARBA" id="ARBA00004922"/>
    </source>
</evidence>
<dbReference type="GO" id="GO:0005795">
    <property type="term" value="C:Golgi stack"/>
    <property type="evidence" value="ECO:0007669"/>
    <property type="project" value="TreeGrafter"/>
</dbReference>
<comment type="pathway">
    <text evidence="1">Protein modification; protein glycosylation.</text>
</comment>
<reference evidence="6" key="1">
    <citation type="submission" date="2025-08" db="UniProtKB">
        <authorList>
            <consortium name="Ensembl"/>
        </authorList>
    </citation>
    <scope>IDENTIFICATION</scope>
</reference>
<dbReference type="Pfam" id="PF23524">
    <property type="entry name" value="MGAT4A_C"/>
    <property type="match status" value="1"/>
</dbReference>
<feature type="domain" description="MGAT4 A/B/C C-terminal" evidence="5">
    <location>
        <begin position="406"/>
        <end position="542"/>
    </location>
</feature>
<keyword evidence="2" id="KW-0328">Glycosyltransferase</keyword>
<dbReference type="Pfam" id="PF04666">
    <property type="entry name" value="MGAT4_cons"/>
    <property type="match status" value="1"/>
</dbReference>
<dbReference type="Ensembl" id="ENSLBET00000000725.1">
    <property type="protein sequence ID" value="ENSLBEP00000000671.1"/>
    <property type="gene ID" value="ENSLBEG00000000565.1"/>
</dbReference>
<evidence type="ECO:0000259" key="5">
    <source>
        <dbReference type="Pfam" id="PF23524"/>
    </source>
</evidence>
<accession>A0A3Q3E408</accession>
<dbReference type="PANTHER" id="PTHR12062">
    <property type="entry name" value="N-ACETYLGLUCOSAMINYLTRANSFERASE VI"/>
    <property type="match status" value="1"/>
</dbReference>
<dbReference type="InterPro" id="IPR006759">
    <property type="entry name" value="Glyco_transf_54"/>
</dbReference>
<dbReference type="GeneTree" id="ENSGT00940000156526"/>
<organism evidence="6 7">
    <name type="scientific">Labrus bergylta</name>
    <name type="common">ballan wrasse</name>
    <dbReference type="NCBI Taxonomy" id="56723"/>
    <lineage>
        <taxon>Eukaryota</taxon>
        <taxon>Metazoa</taxon>
        <taxon>Chordata</taxon>
        <taxon>Craniata</taxon>
        <taxon>Vertebrata</taxon>
        <taxon>Euteleostomi</taxon>
        <taxon>Actinopterygii</taxon>
        <taxon>Neopterygii</taxon>
        <taxon>Teleostei</taxon>
        <taxon>Neoteleostei</taxon>
        <taxon>Acanthomorphata</taxon>
        <taxon>Eupercaria</taxon>
        <taxon>Labriformes</taxon>
        <taxon>Labridae</taxon>
        <taxon>Labrus</taxon>
    </lineage>
</organism>
<evidence type="ECO:0000313" key="7">
    <source>
        <dbReference type="Proteomes" id="UP000261660"/>
    </source>
</evidence>
<dbReference type="AlphaFoldDB" id="A0A3Q3E408"/>
<dbReference type="GO" id="GO:0005793">
    <property type="term" value="C:endoplasmic reticulum-Golgi intermediate compartment"/>
    <property type="evidence" value="ECO:0007669"/>
    <property type="project" value="TreeGrafter"/>
</dbReference>
<evidence type="ECO:0000256" key="3">
    <source>
        <dbReference type="ARBA" id="ARBA00022679"/>
    </source>
</evidence>
<dbReference type="InParanoid" id="A0A3Q3E408"/>
<dbReference type="InterPro" id="IPR056576">
    <property type="entry name" value="MGAT4_A/B/C_C"/>
</dbReference>
<feature type="domain" description="MGAT4 conserved region" evidence="4">
    <location>
        <begin position="118"/>
        <end position="392"/>
    </location>
</feature>
<dbReference type="PANTHER" id="PTHR12062:SF27">
    <property type="entry name" value="ALPHA-1,3-MANNOSYL-GLYCOPROTEIN 4-BETA-N-ACETYLGLUCOSAMINYLTRANSFERASE B"/>
    <property type="match status" value="1"/>
</dbReference>
<dbReference type="OrthoDB" id="2016523at2759"/>
<proteinExistence type="predicted"/>
<sequence length="547" mass="62063">MRFYSVRFGCLLAFAGFVSFTWIKSIPNHGVSTVQLDLQTLYERLSVAEQLGGEVRKDLSSMLEELKNISKAVNNTHHTTNTTTTTTTNTNNNNISTILSETRKRGDNTSDGQSILQPNMYFYMPHLRQHPESLVPNIKLGQGRRGVSVVMGIPTVKREKQSYLVSTLGSLLYSLTPSQKRDILIIVFVAETDSKYVSSIAELIANNFPTEVLSGLLEVVSPSQYYYPDFSILKETLGDSKDRVKWRTKQNLDFSFLMLYAQDKGTYYVQLEDDIIAKADYLRNMMTYTNEEASKEWLYLEFSQLGFIGKMFRTSDLPMISEFFLMFQRDKPIDWLLDHILWVKVCNPERDVKDCNEQKASLRRRYKPSLFQHVGLHSSLSGKLQHLKDKDFGSQTLFKAHRNPPAALSSSLKVYQGHSLERVYKGEDFFWASSPVKHDYILFNFSQPIHISRYLFRSGNVQHSGDKFFNTTVEVLPSHASALVEAVNGSNSSFQQSEKGFAVIGGFENGVADGEIEEALQPISALRLVVHSDAAVWALLSEILIKV</sequence>
<name>A0A3Q3E408_9LABR</name>
<dbReference type="GO" id="GO:0008375">
    <property type="term" value="F:acetylglucosaminyltransferase activity"/>
    <property type="evidence" value="ECO:0007669"/>
    <property type="project" value="TreeGrafter"/>
</dbReference>
<dbReference type="GO" id="GO:0006487">
    <property type="term" value="P:protein N-linked glycosylation"/>
    <property type="evidence" value="ECO:0007669"/>
    <property type="project" value="TreeGrafter"/>
</dbReference>
<keyword evidence="3" id="KW-0808">Transferase</keyword>
<dbReference type="GO" id="GO:0005783">
    <property type="term" value="C:endoplasmic reticulum"/>
    <property type="evidence" value="ECO:0007669"/>
    <property type="project" value="TreeGrafter"/>
</dbReference>
<dbReference type="STRING" id="56723.ENSLBEP00000000671"/>
<evidence type="ECO:0000259" key="4">
    <source>
        <dbReference type="Pfam" id="PF04666"/>
    </source>
</evidence>